<dbReference type="Proteomes" id="UP000236893">
    <property type="component" value="Unassembled WGS sequence"/>
</dbReference>
<feature type="domain" description="Diphthamide synthase" evidence="1">
    <location>
        <begin position="5"/>
        <end position="208"/>
    </location>
</feature>
<dbReference type="InterPro" id="IPR002761">
    <property type="entry name" value="Diphthami_syn_dom"/>
</dbReference>
<dbReference type="GO" id="GO:0005524">
    <property type="term" value="F:ATP binding"/>
    <property type="evidence" value="ECO:0007669"/>
    <property type="project" value="UniProtKB-KW"/>
</dbReference>
<dbReference type="PIRSF" id="PIRSF039123">
    <property type="entry name" value="Diphthamide_synthase"/>
    <property type="match status" value="1"/>
</dbReference>
<evidence type="ECO:0000313" key="2">
    <source>
        <dbReference type="EMBL" id="POY34867.1"/>
    </source>
</evidence>
<organism evidence="2 3">
    <name type="scientific">Solitalea longa</name>
    <dbReference type="NCBI Taxonomy" id="2079460"/>
    <lineage>
        <taxon>Bacteria</taxon>
        <taxon>Pseudomonadati</taxon>
        <taxon>Bacteroidota</taxon>
        <taxon>Sphingobacteriia</taxon>
        <taxon>Sphingobacteriales</taxon>
        <taxon>Sphingobacteriaceae</taxon>
        <taxon>Solitalea</taxon>
    </lineage>
</organism>
<sequence length="237" mass="27072">MERIKTALFWSGGKDSAFALYDLLNQSDQFEVCCLITTVNEEFKRISMHGVREELLDWQAQRIGMPLKKMYVPASCTNEDYENALNKVFIDLKNEGITTIVYGDIFLEDLKLYRENLLNKAGLNGYFPLWKQDTAALVAKFMNLGFLSVVCCVKSEILDREFCGKIITTEFIAALPKNVDPCGENGEFHSFCFDGPLFSKAIEFELGETVFKPYSFKTDATEKEQGFWFTDLISNDK</sequence>
<dbReference type="Gene3D" id="3.90.1490.10">
    <property type="entry name" value="putative n-type atp pyrophosphatase, domain 2"/>
    <property type="match status" value="1"/>
</dbReference>
<reference evidence="2 3" key="1">
    <citation type="submission" date="2018-01" db="EMBL/GenBank/DDBJ databases">
        <authorList>
            <person name="Gaut B.S."/>
            <person name="Morton B.R."/>
            <person name="Clegg M.T."/>
            <person name="Duvall M.R."/>
        </authorList>
    </citation>
    <scope>NUCLEOTIDE SEQUENCE [LARGE SCALE GENOMIC DNA]</scope>
    <source>
        <strain evidence="2 3">HR-AV</strain>
    </source>
</reference>
<evidence type="ECO:0000259" key="1">
    <source>
        <dbReference type="Pfam" id="PF01902"/>
    </source>
</evidence>
<dbReference type="NCBIfam" id="TIGR00290">
    <property type="entry name" value="MJ0570_dom"/>
    <property type="match status" value="1"/>
</dbReference>
<evidence type="ECO:0000313" key="3">
    <source>
        <dbReference type="Proteomes" id="UP000236893"/>
    </source>
</evidence>
<dbReference type="OrthoDB" id="3572539at2"/>
<comment type="caution">
    <text evidence="2">The sequence shown here is derived from an EMBL/GenBank/DDBJ whole genome shotgun (WGS) entry which is preliminary data.</text>
</comment>
<dbReference type="RefSeq" id="WP_103790577.1">
    <property type="nucleotide sequence ID" value="NZ_PQVF01000017.1"/>
</dbReference>
<dbReference type="CDD" id="cd01994">
    <property type="entry name" value="AANH_PF0828-like"/>
    <property type="match status" value="1"/>
</dbReference>
<dbReference type="AlphaFoldDB" id="A0A2S4ZXY9"/>
<keyword evidence="2" id="KW-0067">ATP-binding</keyword>
<name>A0A2S4ZXY9_9SPHI</name>
<dbReference type="Gene3D" id="3.40.50.620">
    <property type="entry name" value="HUPs"/>
    <property type="match status" value="1"/>
</dbReference>
<accession>A0A2S4ZXY9</accession>
<dbReference type="SUPFAM" id="SSF52402">
    <property type="entry name" value="Adenine nucleotide alpha hydrolases-like"/>
    <property type="match status" value="1"/>
</dbReference>
<protein>
    <submittedName>
        <fullName evidence="2">ATP-binding protein</fullName>
    </submittedName>
</protein>
<proteinExistence type="predicted"/>
<keyword evidence="2" id="KW-0547">Nucleotide-binding</keyword>
<dbReference type="InterPro" id="IPR014729">
    <property type="entry name" value="Rossmann-like_a/b/a_fold"/>
</dbReference>
<keyword evidence="3" id="KW-1185">Reference proteome</keyword>
<dbReference type="Pfam" id="PF01902">
    <property type="entry name" value="Diphthami_syn_2"/>
    <property type="match status" value="1"/>
</dbReference>
<dbReference type="EMBL" id="PQVF01000017">
    <property type="protein sequence ID" value="POY34867.1"/>
    <property type="molecule type" value="Genomic_DNA"/>
</dbReference>
<dbReference type="InterPro" id="IPR030662">
    <property type="entry name" value="DPH6/MJ0570"/>
</dbReference>
<gene>
    <name evidence="2" type="ORF">C3K47_18105</name>
</gene>